<keyword evidence="12" id="KW-1185">Reference proteome</keyword>
<dbReference type="GO" id="GO:0005789">
    <property type="term" value="C:endoplasmic reticulum membrane"/>
    <property type="evidence" value="ECO:0007669"/>
    <property type="project" value="UniProtKB-SubCell"/>
</dbReference>
<evidence type="ECO:0000256" key="6">
    <source>
        <dbReference type="ARBA" id="ARBA00023136"/>
    </source>
</evidence>
<sequence length="602" mass="70142">MGEIRFAVRMFLWSLSAVYMFAFASVYLQIPGLYGNEGILPARWSLRVVGKSLWEQLRDTPTLLWFGPRLGLDTQHCMELLSLSGSVLSLAAMTVPVLRDCRVYLVLWVLYLSLYQVGQVFLYFQWDNLLLEAGFLAVLVAPMRMPWGSRSNLYDGVTFWLVRWLLFRLMFASGVVKLNSRCPTWWGLTALTYHYETQCIPTPLAWFAHQLPVWFQKLSVAGTFLIQIPGPFLFFSPVRRHRLLAFYMQLLLQVLIILTGNYNFFNLLTIMLCVSLLDDQHIEFWLRRRTQHSERSCPLQAVLGWVCVVVEVAVYALLVYCAVLYFGLKVDWEKKSVSSRTAFTHYEFHSFLKAVTVPSIWLGVLSLTWEIITAMFRIACVRGVFRRLWNTVQWGVFSTAAASMFAISLIPYTYIEYEAHSNLWPGLRKAFDLTDRYQLVNSYGLFRRMTGVGGRPEVIVEGSVDGRTWTEIDFMYKPGNLSTAPPVVMPHQPRLDWQLWFAALGPHAQSPWFSRLVLRLLQGKRDVIKLIQTDETRYPFSKQPPVYIRAHRYKYWFTEPREDGTLPQRWWRRIYVEEFYPPVRLGDAVLEDMLTQHGLNMK</sequence>
<dbReference type="GO" id="GO:0051604">
    <property type="term" value="P:protein maturation"/>
    <property type="evidence" value="ECO:0007669"/>
    <property type="project" value="InterPro"/>
</dbReference>
<name>A0A8J4X0P7_CLAMG</name>
<feature type="domain" description="Lipase maturation factor 1/2 N-terminal" evidence="9">
    <location>
        <begin position="123"/>
        <end position="283"/>
    </location>
</feature>
<evidence type="ECO:0000256" key="8">
    <source>
        <dbReference type="RuleBase" id="RU361229"/>
    </source>
</evidence>
<comment type="function">
    <text evidence="8">Involved in the maturation of specific proteins in the endoplasmic reticulum.</text>
</comment>
<dbReference type="OrthoDB" id="5988002at2759"/>
<dbReference type="InterPro" id="IPR057433">
    <property type="entry name" value="LMF1/2_C"/>
</dbReference>
<dbReference type="Proteomes" id="UP000727407">
    <property type="component" value="Unassembled WGS sequence"/>
</dbReference>
<dbReference type="PANTHER" id="PTHR14463">
    <property type="entry name" value="LIPASE MATURATION FACTOR"/>
    <property type="match status" value="1"/>
</dbReference>
<dbReference type="Pfam" id="PF25179">
    <property type="entry name" value="LMF1_C"/>
    <property type="match status" value="1"/>
</dbReference>
<evidence type="ECO:0000256" key="7">
    <source>
        <dbReference type="ARBA" id="ARBA00023180"/>
    </source>
</evidence>
<dbReference type="AlphaFoldDB" id="A0A8J4X0P7"/>
<evidence type="ECO:0000256" key="1">
    <source>
        <dbReference type="ARBA" id="ARBA00004477"/>
    </source>
</evidence>
<keyword evidence="5 8" id="KW-1133">Transmembrane helix</keyword>
<protein>
    <recommendedName>
        <fullName evidence="8">Lipase maturation factor</fullName>
    </recommendedName>
</protein>
<evidence type="ECO:0000256" key="2">
    <source>
        <dbReference type="ARBA" id="ARBA00005512"/>
    </source>
</evidence>
<feature type="transmembrane region" description="Helical" evidence="8">
    <location>
        <begin position="105"/>
        <end position="123"/>
    </location>
</feature>
<feature type="domain" description="Lipase maturation factor 1/2 C-terminal" evidence="10">
    <location>
        <begin position="439"/>
        <end position="581"/>
    </location>
</feature>
<comment type="subcellular location">
    <subcellularLocation>
        <location evidence="1 8">Endoplasmic reticulum membrane</location>
        <topology evidence="1 8">Multi-pass membrane protein</topology>
    </subcellularLocation>
</comment>
<evidence type="ECO:0000256" key="5">
    <source>
        <dbReference type="ARBA" id="ARBA00022989"/>
    </source>
</evidence>
<feature type="transmembrane region" description="Helical" evidence="8">
    <location>
        <begin position="12"/>
        <end position="30"/>
    </location>
</feature>
<keyword evidence="6 8" id="KW-0472">Membrane</keyword>
<proteinExistence type="inferred from homology"/>
<keyword evidence="3 8" id="KW-0812">Transmembrane</keyword>
<keyword evidence="7" id="KW-0325">Glycoprotein</keyword>
<evidence type="ECO:0000259" key="9">
    <source>
        <dbReference type="Pfam" id="PF06762"/>
    </source>
</evidence>
<evidence type="ECO:0000256" key="3">
    <source>
        <dbReference type="ARBA" id="ARBA00022692"/>
    </source>
</evidence>
<dbReference type="InterPro" id="IPR009613">
    <property type="entry name" value="LMF"/>
</dbReference>
<feature type="transmembrane region" description="Helical" evidence="8">
    <location>
        <begin position="302"/>
        <end position="328"/>
    </location>
</feature>
<evidence type="ECO:0000313" key="11">
    <source>
        <dbReference type="EMBL" id="KAF5889338.1"/>
    </source>
</evidence>
<comment type="similarity">
    <text evidence="2 8">Belongs to the lipase maturation factor family.</text>
</comment>
<feature type="non-terminal residue" evidence="11">
    <location>
        <position position="602"/>
    </location>
</feature>
<evidence type="ECO:0000256" key="4">
    <source>
        <dbReference type="ARBA" id="ARBA00022824"/>
    </source>
</evidence>
<dbReference type="EMBL" id="QNUK01000824">
    <property type="protein sequence ID" value="KAF5889338.1"/>
    <property type="molecule type" value="Genomic_DNA"/>
</dbReference>
<feature type="transmembrane region" description="Helical" evidence="8">
    <location>
        <begin position="360"/>
        <end position="380"/>
    </location>
</feature>
<evidence type="ECO:0000259" key="10">
    <source>
        <dbReference type="Pfam" id="PF25179"/>
    </source>
</evidence>
<feature type="transmembrane region" description="Helical" evidence="8">
    <location>
        <begin position="242"/>
        <end position="258"/>
    </location>
</feature>
<feature type="transmembrane region" description="Helical" evidence="8">
    <location>
        <begin position="80"/>
        <end position="98"/>
    </location>
</feature>
<dbReference type="InterPro" id="IPR057434">
    <property type="entry name" value="LMF1/2_N"/>
</dbReference>
<dbReference type="PANTHER" id="PTHR14463:SF5">
    <property type="entry name" value="LIPASE MATURATION FACTOR 2"/>
    <property type="match status" value="1"/>
</dbReference>
<accession>A0A8J4X0P7</accession>
<dbReference type="Pfam" id="PF06762">
    <property type="entry name" value="LMF1"/>
    <property type="match status" value="1"/>
</dbReference>
<organism evidence="11 12">
    <name type="scientific">Clarias magur</name>
    <name type="common">Asian catfish</name>
    <name type="synonym">Macropteronotus magur</name>
    <dbReference type="NCBI Taxonomy" id="1594786"/>
    <lineage>
        <taxon>Eukaryota</taxon>
        <taxon>Metazoa</taxon>
        <taxon>Chordata</taxon>
        <taxon>Craniata</taxon>
        <taxon>Vertebrata</taxon>
        <taxon>Euteleostomi</taxon>
        <taxon>Actinopterygii</taxon>
        <taxon>Neopterygii</taxon>
        <taxon>Teleostei</taxon>
        <taxon>Ostariophysi</taxon>
        <taxon>Siluriformes</taxon>
        <taxon>Clariidae</taxon>
        <taxon>Clarias</taxon>
    </lineage>
</organism>
<evidence type="ECO:0000313" key="12">
    <source>
        <dbReference type="Proteomes" id="UP000727407"/>
    </source>
</evidence>
<comment type="caution">
    <text evidence="11">The sequence shown here is derived from an EMBL/GenBank/DDBJ whole genome shotgun (WGS) entry which is preliminary data.</text>
</comment>
<keyword evidence="4 8" id="KW-0256">Endoplasmic reticulum</keyword>
<feature type="transmembrane region" description="Helical" evidence="8">
    <location>
        <begin position="392"/>
        <end position="415"/>
    </location>
</feature>
<gene>
    <name evidence="11" type="primary">lmf2a</name>
    <name evidence="11" type="ORF">DAT39_020960</name>
</gene>
<reference evidence="11" key="1">
    <citation type="submission" date="2020-07" db="EMBL/GenBank/DDBJ databases">
        <title>Clarias magur genome sequencing, assembly and annotation.</title>
        <authorList>
            <person name="Kushwaha B."/>
            <person name="Kumar R."/>
            <person name="Das P."/>
            <person name="Joshi C.G."/>
            <person name="Kumar D."/>
            <person name="Nagpure N.S."/>
            <person name="Pandey M."/>
            <person name="Agarwal S."/>
            <person name="Srivastava S."/>
            <person name="Singh M."/>
            <person name="Sahoo L."/>
            <person name="Jayasankar P."/>
            <person name="Meher P.K."/>
            <person name="Koringa P.G."/>
            <person name="Iquebal M.A."/>
            <person name="Das S.P."/>
            <person name="Bit A."/>
            <person name="Patnaik S."/>
            <person name="Patel N."/>
            <person name="Shah T.M."/>
            <person name="Hinsu A."/>
            <person name="Jena J.K."/>
        </authorList>
    </citation>
    <scope>NUCLEOTIDE SEQUENCE</scope>
    <source>
        <strain evidence="11">CIFAMagur01</strain>
        <tissue evidence="11">Testis</tissue>
    </source>
</reference>